<dbReference type="AlphaFoldDB" id="A0A0B2C2X5"/>
<comment type="caution">
    <text evidence="2">The sequence shown here is derived from an EMBL/GenBank/DDBJ whole genome shotgun (WGS) entry which is preliminary data.</text>
</comment>
<dbReference type="STRING" id="1572751.PK98_09000"/>
<protein>
    <submittedName>
        <fullName evidence="2">Uncharacterized protein</fullName>
    </submittedName>
</protein>
<reference evidence="2 3" key="1">
    <citation type="submission" date="2014-11" db="EMBL/GenBank/DDBJ databases">
        <title>Draft genome sequence of Kirrobacter mercurialis.</title>
        <authorList>
            <person name="Coil D.A."/>
            <person name="Eisen J.A."/>
        </authorList>
    </citation>
    <scope>NUCLEOTIDE SEQUENCE [LARGE SCALE GENOMIC DNA]</scope>
    <source>
        <strain evidence="2 3">Coronado</strain>
    </source>
</reference>
<dbReference type="InterPro" id="IPR058347">
    <property type="entry name" value="DUF8034"/>
</dbReference>
<sequence>MQTTRRTLLGTGAAALALSATPIRAARPELRIDTPMAPPDWAVLQRRLLADNARACADYYRTYVDERDWLKVFVRWGANDGPDDAAEATNDWLLLHALGGDEQILHLSQRFWEGHLRQYAAARTVETPAAREGMYHREFTTQIDWQHHSEGLSSFNLMGLSAPADRRLQQRTRRFADFYTGADPAVRNYDPRHRVIRSMMNGSRGPMMRPATALDWAGDPFDTTKFHLEHGEGSYQETLDHYREYTDVVGDSPLNLQATTLGLNAFALGGGDRFREWALDYLGAWVDRARANGDILPSNVGPDGVIGSSAGGWWGGVYGWGFSPVVPQTGVREDRNRVPRSITAFMNGTLLSGDAAFIDLWRRQVAKLNDLGRVVDGEFSTPTMHGADGWYGWRPGPNRQNAGEIWYVTQRADDRETAGAEPWLEYLDGRNPGYPLEVLNADLARVAERDARRLADDTSPETRLADWPLDKNPASVKSLVQLMTGGLHIARPSWSRQSPAQGGVVLHCRLRYFDPAGRRAGLPAECAALVHAMRDDAVEVILVNLGTQPRSVVVQGGAYAEHRLQAVTVDGTQLAGGGRDVTVQIAPGCGARLTIAMQRYADRPTLSFPWDRT</sequence>
<keyword evidence="3" id="KW-1185">Reference proteome</keyword>
<keyword evidence="1" id="KW-0732">Signal</keyword>
<dbReference type="Pfam" id="PF26099">
    <property type="entry name" value="DUF8034"/>
    <property type="match status" value="2"/>
</dbReference>
<evidence type="ECO:0000313" key="2">
    <source>
        <dbReference type="EMBL" id="KHL26525.1"/>
    </source>
</evidence>
<dbReference type="PROSITE" id="PS51318">
    <property type="entry name" value="TAT"/>
    <property type="match status" value="1"/>
</dbReference>
<dbReference type="InterPro" id="IPR006311">
    <property type="entry name" value="TAT_signal"/>
</dbReference>
<proteinExistence type="predicted"/>
<organism evidence="2 3">
    <name type="scientific">Croceibacterium mercuriale</name>
    <dbReference type="NCBI Taxonomy" id="1572751"/>
    <lineage>
        <taxon>Bacteria</taxon>
        <taxon>Pseudomonadati</taxon>
        <taxon>Pseudomonadota</taxon>
        <taxon>Alphaproteobacteria</taxon>
        <taxon>Sphingomonadales</taxon>
        <taxon>Erythrobacteraceae</taxon>
        <taxon>Croceibacterium</taxon>
    </lineage>
</organism>
<feature type="signal peptide" evidence="1">
    <location>
        <begin position="1"/>
        <end position="25"/>
    </location>
</feature>
<dbReference type="RefSeq" id="WP_039095876.1">
    <property type="nucleotide sequence ID" value="NZ_JTDN01000001.1"/>
</dbReference>
<evidence type="ECO:0000313" key="3">
    <source>
        <dbReference type="Proteomes" id="UP000030988"/>
    </source>
</evidence>
<accession>A0A0B2C2X5</accession>
<name>A0A0B2C2X5_9SPHN</name>
<gene>
    <name evidence="2" type="ORF">PK98_09000</name>
</gene>
<dbReference type="EMBL" id="JTDN01000001">
    <property type="protein sequence ID" value="KHL26525.1"/>
    <property type="molecule type" value="Genomic_DNA"/>
</dbReference>
<feature type="chain" id="PRO_5002088399" evidence="1">
    <location>
        <begin position="26"/>
        <end position="613"/>
    </location>
</feature>
<evidence type="ECO:0000256" key="1">
    <source>
        <dbReference type="SAM" id="SignalP"/>
    </source>
</evidence>
<dbReference type="Proteomes" id="UP000030988">
    <property type="component" value="Unassembled WGS sequence"/>
</dbReference>